<gene>
    <name evidence="3" type="ORF">BS47DRAFT_1342130</name>
</gene>
<dbReference type="InterPro" id="IPR005373">
    <property type="entry name" value="PHAF1"/>
</dbReference>
<dbReference type="Proteomes" id="UP000886523">
    <property type="component" value="Unassembled WGS sequence"/>
</dbReference>
<dbReference type="GO" id="GO:0043001">
    <property type="term" value="P:Golgi to plasma membrane protein transport"/>
    <property type="evidence" value="ECO:0007669"/>
    <property type="project" value="TreeGrafter"/>
</dbReference>
<feature type="compositionally biased region" description="Polar residues" evidence="2">
    <location>
        <begin position="384"/>
        <end position="397"/>
    </location>
</feature>
<keyword evidence="4" id="KW-1185">Reference proteome</keyword>
<dbReference type="Pfam" id="PF03676">
    <property type="entry name" value="PHAF1"/>
    <property type="match status" value="2"/>
</dbReference>
<reference evidence="3" key="1">
    <citation type="journal article" date="2020" name="Nat. Commun.">
        <title>Large-scale genome sequencing of mycorrhizal fungi provides insights into the early evolution of symbiotic traits.</title>
        <authorList>
            <person name="Miyauchi S."/>
            <person name="Kiss E."/>
            <person name="Kuo A."/>
            <person name="Drula E."/>
            <person name="Kohler A."/>
            <person name="Sanchez-Garcia M."/>
            <person name="Morin E."/>
            <person name="Andreopoulos B."/>
            <person name="Barry K.W."/>
            <person name="Bonito G."/>
            <person name="Buee M."/>
            <person name="Carver A."/>
            <person name="Chen C."/>
            <person name="Cichocki N."/>
            <person name="Clum A."/>
            <person name="Culley D."/>
            <person name="Crous P.W."/>
            <person name="Fauchery L."/>
            <person name="Girlanda M."/>
            <person name="Hayes R.D."/>
            <person name="Keri Z."/>
            <person name="LaButti K."/>
            <person name="Lipzen A."/>
            <person name="Lombard V."/>
            <person name="Magnuson J."/>
            <person name="Maillard F."/>
            <person name="Murat C."/>
            <person name="Nolan M."/>
            <person name="Ohm R.A."/>
            <person name="Pangilinan J."/>
            <person name="Pereira M.F."/>
            <person name="Perotto S."/>
            <person name="Peter M."/>
            <person name="Pfister S."/>
            <person name="Riley R."/>
            <person name="Sitrit Y."/>
            <person name="Stielow J.B."/>
            <person name="Szollosi G."/>
            <person name="Zifcakova L."/>
            <person name="Stursova M."/>
            <person name="Spatafora J.W."/>
            <person name="Tedersoo L."/>
            <person name="Vaario L.M."/>
            <person name="Yamada A."/>
            <person name="Yan M."/>
            <person name="Wang P."/>
            <person name="Xu J."/>
            <person name="Bruns T."/>
            <person name="Baldrian P."/>
            <person name="Vilgalys R."/>
            <person name="Dunand C."/>
            <person name="Henrissat B."/>
            <person name="Grigoriev I.V."/>
            <person name="Hibbett D."/>
            <person name="Nagy L.G."/>
            <person name="Martin F.M."/>
        </authorList>
    </citation>
    <scope>NUCLEOTIDE SEQUENCE</scope>
    <source>
        <strain evidence="3">UP504</strain>
    </source>
</reference>
<feature type="region of interest" description="Disordered" evidence="2">
    <location>
        <begin position="372"/>
        <end position="397"/>
    </location>
</feature>
<dbReference type="OrthoDB" id="411211at2759"/>
<comment type="similarity">
    <text evidence="1">Belongs to the PHAF1 family.</text>
</comment>
<accession>A0A9P6DUC7</accession>
<evidence type="ECO:0000256" key="1">
    <source>
        <dbReference type="ARBA" id="ARBA00024339"/>
    </source>
</evidence>
<evidence type="ECO:0000313" key="3">
    <source>
        <dbReference type="EMBL" id="KAF9515226.1"/>
    </source>
</evidence>
<protein>
    <submittedName>
        <fullName evidence="3">Uncharacterized protein</fullName>
    </submittedName>
</protein>
<dbReference type="EMBL" id="MU128952">
    <property type="protein sequence ID" value="KAF9515226.1"/>
    <property type="molecule type" value="Genomic_DNA"/>
</dbReference>
<dbReference type="AlphaFoldDB" id="A0A9P6DUC7"/>
<sequence>MSLLDLELRPGQGLGVFELGASLWNVIDLLREDKTRYPHIDVKYDNHNPSTSPIILHLRPHIDLLFSPLAQRLHTISVRRLRHLPNSTAPTTLTLRYSQHGDTLNGVGQTAGPGVVKETVVLSSPNTVLRRASVNKIFGPTYPGDTLSFPGIWFGFDEDGSTPGGIASRSISGSPPTIATVTGVHADRNAEVKRVVICQRSKEAGDTMGEIAECPAMDGELRTAIVEPRKGVKLFFYSTAHDQPLPPVYIRIGHTTSEDLLCDLGPPLRVFYKEDDRMTIHAARGPQEPDEGYFYNYFQHGIDVLLSGTTHKVRKIILHSNVPGSYQFQRYKRCPWEIHAAALPPNQAPRIASLGDRIDKIKLLFTSSKENRAPPSMVLDRSADAQNAPTLPGGVTS</sequence>
<name>A0A9P6DUC7_9AGAM</name>
<dbReference type="GO" id="GO:0005802">
    <property type="term" value="C:trans-Golgi network"/>
    <property type="evidence" value="ECO:0007669"/>
    <property type="project" value="TreeGrafter"/>
</dbReference>
<dbReference type="InterPro" id="IPR039156">
    <property type="entry name" value="PHAF1/BROMI"/>
</dbReference>
<dbReference type="PANTHER" id="PTHR13465">
    <property type="entry name" value="UPF0183 PROTEIN"/>
    <property type="match status" value="1"/>
</dbReference>
<evidence type="ECO:0000256" key="2">
    <source>
        <dbReference type="SAM" id="MobiDB-lite"/>
    </source>
</evidence>
<comment type="caution">
    <text evidence="3">The sequence shown here is derived from an EMBL/GenBank/DDBJ whole genome shotgun (WGS) entry which is preliminary data.</text>
</comment>
<organism evidence="3 4">
    <name type="scientific">Hydnum rufescens UP504</name>
    <dbReference type="NCBI Taxonomy" id="1448309"/>
    <lineage>
        <taxon>Eukaryota</taxon>
        <taxon>Fungi</taxon>
        <taxon>Dikarya</taxon>
        <taxon>Basidiomycota</taxon>
        <taxon>Agaricomycotina</taxon>
        <taxon>Agaricomycetes</taxon>
        <taxon>Cantharellales</taxon>
        <taxon>Hydnaceae</taxon>
        <taxon>Hydnum</taxon>
    </lineage>
</organism>
<dbReference type="PANTHER" id="PTHR13465:SF2">
    <property type="entry name" value="PHAGOSOME ASSEMBLY FACTOR 1"/>
    <property type="match status" value="1"/>
</dbReference>
<proteinExistence type="inferred from homology"/>
<evidence type="ECO:0000313" key="4">
    <source>
        <dbReference type="Proteomes" id="UP000886523"/>
    </source>
</evidence>